<evidence type="ECO:0000313" key="4">
    <source>
        <dbReference type="Proteomes" id="UP000240542"/>
    </source>
</evidence>
<dbReference type="PANTHER" id="PTHR33542:SF5">
    <property type="entry name" value="FERROCHELATASE CHE1"/>
    <property type="match status" value="1"/>
</dbReference>
<dbReference type="SUPFAM" id="SSF53800">
    <property type="entry name" value="Chelatase"/>
    <property type="match status" value="1"/>
</dbReference>
<dbReference type="InterPro" id="IPR050963">
    <property type="entry name" value="Sirohydro_Cobaltochel/CbiX"/>
</dbReference>
<dbReference type="GO" id="GO:0016829">
    <property type="term" value="F:lyase activity"/>
    <property type="evidence" value="ECO:0007669"/>
    <property type="project" value="UniProtKB-KW"/>
</dbReference>
<dbReference type="OrthoDB" id="7345302at2"/>
<dbReference type="PANTHER" id="PTHR33542">
    <property type="entry name" value="SIROHYDROCHLORIN FERROCHELATASE, CHLOROPLASTIC"/>
    <property type="match status" value="1"/>
</dbReference>
<evidence type="ECO:0000256" key="2">
    <source>
        <dbReference type="ARBA" id="ARBA00023239"/>
    </source>
</evidence>
<comment type="caution">
    <text evidence="3">The sequence shown here is derived from an EMBL/GenBank/DDBJ whole genome shotgun (WGS) entry which is preliminary data.</text>
</comment>
<dbReference type="GO" id="GO:0046872">
    <property type="term" value="F:metal ion binding"/>
    <property type="evidence" value="ECO:0007669"/>
    <property type="project" value="UniProtKB-KW"/>
</dbReference>
<keyword evidence="1" id="KW-0479">Metal-binding</keyword>
<protein>
    <submittedName>
        <fullName evidence="3">Sirohydrochlorin ferrochelatase</fullName>
    </submittedName>
</protein>
<proteinExistence type="predicted"/>
<sequence length="248" mass="24579">MAAPALLLAVHGTRDPAGAAVARGLARSTAALLNGPERPPGDPDARRVAVRLAFADVLSPDVAQVAARLAGPAVLVPAFLAAGYHVRADIPAQLERAGRGDIAVAPALGTHPALVRTAVRRLAGAGWRPGDAVVLAAAGSSDPAAAAQAGEAADAVAAALPGTVRPAFIAVGTPGVADAVADLRARGHRRVCVSPWLLAPGVFHRRLGTAGADAVAAPLCPSAAVASVLADRYLAAARTHSGVARTTS</sequence>
<gene>
    <name evidence="3" type="ORF">CLV63_10456</name>
</gene>
<keyword evidence="2" id="KW-0456">Lyase</keyword>
<dbReference type="RefSeq" id="WP_106582168.1">
    <property type="nucleotide sequence ID" value="NZ_PYGA01000004.1"/>
</dbReference>
<keyword evidence="4" id="KW-1185">Reference proteome</keyword>
<name>A0A2P8DNN9_9ACTN</name>
<accession>A0A2P8DNN9</accession>
<dbReference type="Gene3D" id="3.40.50.1400">
    <property type="match status" value="2"/>
</dbReference>
<dbReference type="EMBL" id="PYGA01000004">
    <property type="protein sequence ID" value="PSK98832.1"/>
    <property type="molecule type" value="Genomic_DNA"/>
</dbReference>
<dbReference type="InterPro" id="IPR002762">
    <property type="entry name" value="CbiX-like"/>
</dbReference>
<organism evidence="3 4">
    <name type="scientific">Murinocardiopsis flavida</name>
    <dbReference type="NCBI Taxonomy" id="645275"/>
    <lineage>
        <taxon>Bacteria</taxon>
        <taxon>Bacillati</taxon>
        <taxon>Actinomycetota</taxon>
        <taxon>Actinomycetes</taxon>
        <taxon>Streptosporangiales</taxon>
        <taxon>Nocardiopsidaceae</taxon>
        <taxon>Murinocardiopsis</taxon>
    </lineage>
</organism>
<dbReference type="CDD" id="cd03416">
    <property type="entry name" value="CbiX_SirB_N"/>
    <property type="match status" value="1"/>
</dbReference>
<reference evidence="3 4" key="1">
    <citation type="submission" date="2018-03" db="EMBL/GenBank/DDBJ databases">
        <title>Genomic Encyclopedia of Archaeal and Bacterial Type Strains, Phase II (KMG-II): from individual species to whole genera.</title>
        <authorList>
            <person name="Goeker M."/>
        </authorList>
    </citation>
    <scope>NUCLEOTIDE SEQUENCE [LARGE SCALE GENOMIC DNA]</scope>
    <source>
        <strain evidence="3 4">DSM 45312</strain>
    </source>
</reference>
<evidence type="ECO:0000256" key="1">
    <source>
        <dbReference type="ARBA" id="ARBA00022723"/>
    </source>
</evidence>
<dbReference type="Pfam" id="PF01903">
    <property type="entry name" value="CbiX"/>
    <property type="match status" value="2"/>
</dbReference>
<dbReference type="Proteomes" id="UP000240542">
    <property type="component" value="Unassembled WGS sequence"/>
</dbReference>
<evidence type="ECO:0000313" key="3">
    <source>
        <dbReference type="EMBL" id="PSK98832.1"/>
    </source>
</evidence>
<dbReference type="AlphaFoldDB" id="A0A2P8DNN9"/>